<evidence type="ECO:0000256" key="2">
    <source>
        <dbReference type="ARBA" id="ARBA00022801"/>
    </source>
</evidence>
<protein>
    <submittedName>
        <fullName evidence="5">NUDIX domain-containing protein</fullName>
    </submittedName>
</protein>
<accession>A0ABV9S7R2</accession>
<evidence type="ECO:0000259" key="4">
    <source>
        <dbReference type="PROSITE" id="PS51462"/>
    </source>
</evidence>
<dbReference type="InterPro" id="IPR020084">
    <property type="entry name" value="NUDIX_hydrolase_CS"/>
</dbReference>
<dbReference type="CDD" id="cd03673">
    <property type="entry name" value="NUDIX_Ap6A_hydrolase"/>
    <property type="match status" value="1"/>
</dbReference>
<keyword evidence="2 3" id="KW-0378">Hydrolase</keyword>
<dbReference type="PROSITE" id="PS51462">
    <property type="entry name" value="NUDIX"/>
    <property type="match status" value="1"/>
</dbReference>
<keyword evidence="6" id="KW-1185">Reference proteome</keyword>
<name>A0ABV9S7R2_9PSEU</name>
<gene>
    <name evidence="5" type="ORF">ACFPCV_23565</name>
</gene>
<comment type="caution">
    <text evidence="5">The sequence shown here is derived from an EMBL/GenBank/DDBJ whole genome shotgun (WGS) entry which is preliminary data.</text>
</comment>
<dbReference type="InterPro" id="IPR020476">
    <property type="entry name" value="Nudix_hydrolase"/>
</dbReference>
<feature type="domain" description="Nudix hydrolase" evidence="4">
    <location>
        <begin position="3"/>
        <end position="129"/>
    </location>
</feature>
<sequence>MPGNVAAAGAVVWRPRDGAVEVALVHRLRYDDWTLPKGKLEAGESVRAAAYREVREETGARVSLGRFLGRTRYRVGTDHKVVDYFAARYLDGAFVPSEEVAELRWMPVADAAGQLSHDRDRPVLAAFSALPADLTTLLLVRHAKAGSRAQWEDADELRPLSRNGEKQLPPLRALAAMYGAERVHSAPLVRCVETVRPMAVDAGVPVVEEELLTERKYEGMAEAARDRLAEIAAAGGVSVLCSQGGVIPDLVSRVAAGSGLAVPRRVESKKGSVWALFFTGTRLVAADYIRVP</sequence>
<dbReference type="Proteomes" id="UP001595859">
    <property type="component" value="Unassembled WGS sequence"/>
</dbReference>
<dbReference type="PANTHER" id="PTHR21340">
    <property type="entry name" value="DIADENOSINE 5,5-P1,P4-TETRAPHOSPHATE PYROPHOSPHOHYDROLASE MUTT"/>
    <property type="match status" value="1"/>
</dbReference>
<evidence type="ECO:0000313" key="6">
    <source>
        <dbReference type="Proteomes" id="UP001595859"/>
    </source>
</evidence>
<dbReference type="InterPro" id="IPR000086">
    <property type="entry name" value="NUDIX_hydrolase_dom"/>
</dbReference>
<dbReference type="InterPro" id="IPR015797">
    <property type="entry name" value="NUDIX_hydrolase-like_dom_sf"/>
</dbReference>
<evidence type="ECO:0000313" key="5">
    <source>
        <dbReference type="EMBL" id="MFC4856496.1"/>
    </source>
</evidence>
<dbReference type="SUPFAM" id="SSF53254">
    <property type="entry name" value="Phosphoglycerate mutase-like"/>
    <property type="match status" value="1"/>
</dbReference>
<comment type="similarity">
    <text evidence="1 3">Belongs to the Nudix hydrolase family.</text>
</comment>
<evidence type="ECO:0000256" key="3">
    <source>
        <dbReference type="RuleBase" id="RU003476"/>
    </source>
</evidence>
<dbReference type="PROSITE" id="PS00893">
    <property type="entry name" value="NUDIX_BOX"/>
    <property type="match status" value="1"/>
</dbReference>
<dbReference type="PANTHER" id="PTHR21340:SF0">
    <property type="entry name" value="BIS(5'-NUCLEOSYL)-TETRAPHOSPHATASE [ASYMMETRICAL]"/>
    <property type="match status" value="1"/>
</dbReference>
<dbReference type="CDD" id="cd07067">
    <property type="entry name" value="HP_PGM_like"/>
    <property type="match status" value="1"/>
</dbReference>
<dbReference type="InterPro" id="IPR029033">
    <property type="entry name" value="His_PPase_superfam"/>
</dbReference>
<dbReference type="PRINTS" id="PR00502">
    <property type="entry name" value="NUDIXFAMILY"/>
</dbReference>
<dbReference type="SUPFAM" id="SSF55811">
    <property type="entry name" value="Nudix"/>
    <property type="match status" value="1"/>
</dbReference>
<dbReference type="Gene3D" id="3.40.50.1240">
    <property type="entry name" value="Phosphoglycerate mutase-like"/>
    <property type="match status" value="1"/>
</dbReference>
<reference evidence="6" key="1">
    <citation type="journal article" date="2019" name="Int. J. Syst. Evol. Microbiol.">
        <title>The Global Catalogue of Microorganisms (GCM) 10K type strain sequencing project: providing services to taxonomists for standard genome sequencing and annotation.</title>
        <authorList>
            <consortium name="The Broad Institute Genomics Platform"/>
            <consortium name="The Broad Institute Genome Sequencing Center for Infectious Disease"/>
            <person name="Wu L."/>
            <person name="Ma J."/>
        </authorList>
    </citation>
    <scope>NUCLEOTIDE SEQUENCE [LARGE SCALE GENOMIC DNA]</scope>
    <source>
        <strain evidence="6">ZS-22-S1</strain>
    </source>
</reference>
<proteinExistence type="inferred from homology"/>
<dbReference type="Pfam" id="PF00300">
    <property type="entry name" value="His_Phos_1"/>
    <property type="match status" value="1"/>
</dbReference>
<dbReference type="Pfam" id="PF00293">
    <property type="entry name" value="NUDIX"/>
    <property type="match status" value="1"/>
</dbReference>
<evidence type="ECO:0000256" key="1">
    <source>
        <dbReference type="ARBA" id="ARBA00005582"/>
    </source>
</evidence>
<dbReference type="RefSeq" id="WP_378058465.1">
    <property type="nucleotide sequence ID" value="NZ_JBHSIS010000010.1"/>
</dbReference>
<dbReference type="EMBL" id="JBHSIS010000010">
    <property type="protein sequence ID" value="MFC4856496.1"/>
    <property type="molecule type" value="Genomic_DNA"/>
</dbReference>
<dbReference type="Gene3D" id="3.90.79.10">
    <property type="entry name" value="Nucleoside Triphosphate Pyrophosphohydrolase"/>
    <property type="match status" value="1"/>
</dbReference>
<organism evidence="5 6">
    <name type="scientific">Actinophytocola glycyrrhizae</name>
    <dbReference type="NCBI Taxonomy" id="2044873"/>
    <lineage>
        <taxon>Bacteria</taxon>
        <taxon>Bacillati</taxon>
        <taxon>Actinomycetota</taxon>
        <taxon>Actinomycetes</taxon>
        <taxon>Pseudonocardiales</taxon>
        <taxon>Pseudonocardiaceae</taxon>
    </lineage>
</organism>
<dbReference type="InterPro" id="IPR013078">
    <property type="entry name" value="His_Pase_superF_clade-1"/>
</dbReference>
<dbReference type="SMART" id="SM00855">
    <property type="entry name" value="PGAM"/>
    <property type="match status" value="1"/>
</dbReference>
<dbReference type="InterPro" id="IPR051325">
    <property type="entry name" value="Nudix_hydrolase_domain"/>
</dbReference>